<evidence type="ECO:0000313" key="1">
    <source>
        <dbReference type="EMBL" id="KAH7375260.1"/>
    </source>
</evidence>
<dbReference type="Proteomes" id="UP000813385">
    <property type="component" value="Unassembled WGS sequence"/>
</dbReference>
<dbReference type="InterPro" id="IPR027417">
    <property type="entry name" value="P-loop_NTPase"/>
</dbReference>
<protein>
    <submittedName>
        <fullName evidence="1">Uncharacterized protein</fullName>
    </submittedName>
</protein>
<accession>A0A8K0X9S1</accession>
<dbReference type="Gene3D" id="3.40.50.300">
    <property type="entry name" value="P-loop containing nucleotide triphosphate hydrolases"/>
    <property type="match status" value="1"/>
</dbReference>
<organism evidence="1 2">
    <name type="scientific">Plectosphaerella cucumerina</name>
    <dbReference type="NCBI Taxonomy" id="40658"/>
    <lineage>
        <taxon>Eukaryota</taxon>
        <taxon>Fungi</taxon>
        <taxon>Dikarya</taxon>
        <taxon>Ascomycota</taxon>
        <taxon>Pezizomycotina</taxon>
        <taxon>Sordariomycetes</taxon>
        <taxon>Hypocreomycetidae</taxon>
        <taxon>Glomerellales</taxon>
        <taxon>Plectosphaerellaceae</taxon>
        <taxon>Plectosphaerella</taxon>
    </lineage>
</organism>
<proteinExistence type="predicted"/>
<dbReference type="AlphaFoldDB" id="A0A8K0X9S1"/>
<dbReference type="EMBL" id="JAGPXD010000001">
    <property type="protein sequence ID" value="KAH7375260.1"/>
    <property type="molecule type" value="Genomic_DNA"/>
</dbReference>
<dbReference type="SUPFAM" id="SSF52540">
    <property type="entry name" value="P-loop containing nucleoside triphosphate hydrolases"/>
    <property type="match status" value="1"/>
</dbReference>
<keyword evidence="2" id="KW-1185">Reference proteome</keyword>
<name>A0A8K0X9S1_9PEZI</name>
<dbReference type="Pfam" id="PF13238">
    <property type="entry name" value="AAA_18"/>
    <property type="match status" value="1"/>
</dbReference>
<evidence type="ECO:0000313" key="2">
    <source>
        <dbReference type="Proteomes" id="UP000813385"/>
    </source>
</evidence>
<comment type="caution">
    <text evidence="1">The sequence shown here is derived from an EMBL/GenBank/DDBJ whole genome shotgun (WGS) entry which is preliminary data.</text>
</comment>
<dbReference type="OrthoDB" id="5426988at2759"/>
<gene>
    <name evidence="1" type="ORF">B0T11DRAFT_249493</name>
</gene>
<reference evidence="1" key="1">
    <citation type="journal article" date="2021" name="Nat. Commun.">
        <title>Genetic determinants of endophytism in the Arabidopsis root mycobiome.</title>
        <authorList>
            <person name="Mesny F."/>
            <person name="Miyauchi S."/>
            <person name="Thiergart T."/>
            <person name="Pickel B."/>
            <person name="Atanasova L."/>
            <person name="Karlsson M."/>
            <person name="Huettel B."/>
            <person name="Barry K.W."/>
            <person name="Haridas S."/>
            <person name="Chen C."/>
            <person name="Bauer D."/>
            <person name="Andreopoulos W."/>
            <person name="Pangilinan J."/>
            <person name="LaButti K."/>
            <person name="Riley R."/>
            <person name="Lipzen A."/>
            <person name="Clum A."/>
            <person name="Drula E."/>
            <person name="Henrissat B."/>
            <person name="Kohler A."/>
            <person name="Grigoriev I.V."/>
            <person name="Martin F.M."/>
            <person name="Hacquard S."/>
        </authorList>
    </citation>
    <scope>NUCLEOTIDE SEQUENCE</scope>
    <source>
        <strain evidence="1">MPI-CAGE-AT-0016</strain>
    </source>
</reference>
<sequence>MERTTTPVPFIGGKVVVLNGFPGTGKLTILNKLKEHLPADRTRLLDNHLLIDPVAAVIPGRTDEHHELRRLVRAPIFETLRNHVREGHVILMTACLAEDSDRDTAFLKEHLDIVRGTSLPIFWINAHCDQATLEQRLQSSERREGGKSKLTEVCVLRDLLLENRLIEPSKSADESTRLVMGYLDTSGPVEVSVSRLISMITCT</sequence>